<dbReference type="AlphaFoldDB" id="A2FHC8"/>
<evidence type="ECO:0000256" key="7">
    <source>
        <dbReference type="ARBA" id="ARBA00023180"/>
    </source>
</evidence>
<dbReference type="KEGG" id="tva:4753448"/>
<dbReference type="VEuPathDB" id="TrichDB:TVAG_144350"/>
<dbReference type="GO" id="GO:0016020">
    <property type="term" value="C:membrane"/>
    <property type="evidence" value="ECO:0007669"/>
    <property type="project" value="UniProtKB-SubCell"/>
</dbReference>
<dbReference type="PANTHER" id="PTHR20961:SF38">
    <property type="entry name" value="PROTEIN O-LINKED-MANNOSE BETA-1,4-N-ACETYLGLUCOSAMINYLTRANSFERASE 2"/>
    <property type="match status" value="1"/>
</dbReference>
<dbReference type="Proteomes" id="UP000001542">
    <property type="component" value="Unassembled WGS sequence"/>
</dbReference>
<evidence type="ECO:0000256" key="6">
    <source>
        <dbReference type="ARBA" id="ARBA00023136"/>
    </source>
</evidence>
<evidence type="ECO:0000256" key="5">
    <source>
        <dbReference type="ARBA" id="ARBA00022989"/>
    </source>
</evidence>
<evidence type="ECO:0000313" key="11">
    <source>
        <dbReference type="Proteomes" id="UP000001542"/>
    </source>
</evidence>
<sequence>MGFERLFLRQTSRKISKASIVHALLYLFLLFAMLIEYQFDHIKFTFTFPEFANIIGYGTGTVNSDINTDSQSIPIYKEVDPILPKKYPKFTKARFVAGKYPAGWMPGDWDYDATKILIIKNITFTTEVAFLIHNGYHLFSRSCHPRYWGIGQPYHWSPYNYTCFKTAVCVGHQHTHEWGHWSLEIMPSIACMPQEILKDAVFIVPEIKPFIIDNLRELDIEPWRIWGEYNGRVHAETLITIRNIWCGDLNRRLILNLRNYFKKKFSLDNIVPFRYIIANRRPDQKRYVADIHELVDACNKEFPMFHFEAFTPDDSKPFFEQALFFNSFKFIWGVHGSLMANILYMQPKTVVVEIQCENNWLNSFLNVGQIAGLCHFAGRDNINFYEKKNNTIDLSYNLYVIATAFVESNYIFKNQTRLLQQ</sequence>
<organism evidence="10 11">
    <name type="scientific">Trichomonas vaginalis (strain ATCC PRA-98 / G3)</name>
    <dbReference type="NCBI Taxonomy" id="412133"/>
    <lineage>
        <taxon>Eukaryota</taxon>
        <taxon>Metamonada</taxon>
        <taxon>Parabasalia</taxon>
        <taxon>Trichomonadida</taxon>
        <taxon>Trichomonadidae</taxon>
        <taxon>Trichomonas</taxon>
    </lineage>
</organism>
<protein>
    <recommendedName>
        <fullName evidence="9">Glycosyltransferase 61 catalytic domain-containing protein</fullName>
    </recommendedName>
</protein>
<proteinExistence type="predicted"/>
<dbReference type="PANTHER" id="PTHR20961">
    <property type="entry name" value="GLYCOSYLTRANSFERASE"/>
    <property type="match status" value="1"/>
</dbReference>
<keyword evidence="4 8" id="KW-0812">Transmembrane</keyword>
<keyword evidence="5 8" id="KW-1133">Transmembrane helix</keyword>
<keyword evidence="11" id="KW-1185">Reference proteome</keyword>
<evidence type="ECO:0000256" key="8">
    <source>
        <dbReference type="SAM" id="Phobius"/>
    </source>
</evidence>
<reference evidence="10" key="2">
    <citation type="journal article" date="2007" name="Science">
        <title>Draft genome sequence of the sexually transmitted pathogen Trichomonas vaginalis.</title>
        <authorList>
            <person name="Carlton J.M."/>
            <person name="Hirt R.P."/>
            <person name="Silva J.C."/>
            <person name="Delcher A.L."/>
            <person name="Schatz M."/>
            <person name="Zhao Q."/>
            <person name="Wortman J.R."/>
            <person name="Bidwell S.L."/>
            <person name="Alsmark U.C.M."/>
            <person name="Besteiro S."/>
            <person name="Sicheritz-Ponten T."/>
            <person name="Noel C.J."/>
            <person name="Dacks J.B."/>
            <person name="Foster P.G."/>
            <person name="Simillion C."/>
            <person name="Van de Peer Y."/>
            <person name="Miranda-Saavedra D."/>
            <person name="Barton G.J."/>
            <person name="Westrop G.D."/>
            <person name="Mueller S."/>
            <person name="Dessi D."/>
            <person name="Fiori P.L."/>
            <person name="Ren Q."/>
            <person name="Paulsen I."/>
            <person name="Zhang H."/>
            <person name="Bastida-Corcuera F.D."/>
            <person name="Simoes-Barbosa A."/>
            <person name="Brown M.T."/>
            <person name="Hayes R.D."/>
            <person name="Mukherjee M."/>
            <person name="Okumura C.Y."/>
            <person name="Schneider R."/>
            <person name="Smith A.J."/>
            <person name="Vanacova S."/>
            <person name="Villalvazo M."/>
            <person name="Haas B.J."/>
            <person name="Pertea M."/>
            <person name="Feldblyum T.V."/>
            <person name="Utterback T.R."/>
            <person name="Shu C.L."/>
            <person name="Osoegawa K."/>
            <person name="de Jong P.J."/>
            <person name="Hrdy I."/>
            <person name="Horvathova L."/>
            <person name="Zubacova Z."/>
            <person name="Dolezal P."/>
            <person name="Malik S.B."/>
            <person name="Logsdon J.M. Jr."/>
            <person name="Henze K."/>
            <person name="Gupta A."/>
            <person name="Wang C.C."/>
            <person name="Dunne R.L."/>
            <person name="Upcroft J.A."/>
            <person name="Upcroft P."/>
            <person name="White O."/>
            <person name="Salzberg S.L."/>
            <person name="Tang P."/>
            <person name="Chiu C.-H."/>
            <person name="Lee Y.-S."/>
            <person name="Embley T.M."/>
            <person name="Coombs G.H."/>
            <person name="Mottram J.C."/>
            <person name="Tachezy J."/>
            <person name="Fraser-Liggett C.M."/>
            <person name="Johnson P.J."/>
        </authorList>
    </citation>
    <scope>NUCLEOTIDE SEQUENCE [LARGE SCALE GENOMIC DNA]</scope>
    <source>
        <strain evidence="10">G3</strain>
    </source>
</reference>
<comment type="subcellular location">
    <subcellularLocation>
        <location evidence="1">Membrane</location>
        <topology evidence="1">Single-pass membrane protein</topology>
    </subcellularLocation>
</comment>
<dbReference type="OrthoDB" id="6755574at2759"/>
<evidence type="ECO:0000259" key="9">
    <source>
        <dbReference type="Pfam" id="PF04577"/>
    </source>
</evidence>
<dbReference type="InterPro" id="IPR049625">
    <property type="entry name" value="Glyco_transf_61_cat"/>
</dbReference>
<accession>A2FHC8</accession>
<dbReference type="GO" id="GO:0016757">
    <property type="term" value="F:glycosyltransferase activity"/>
    <property type="evidence" value="ECO:0000318"/>
    <property type="project" value="GO_Central"/>
</dbReference>
<keyword evidence="2" id="KW-0328">Glycosyltransferase</keyword>
<reference evidence="10" key="1">
    <citation type="submission" date="2006-10" db="EMBL/GenBank/DDBJ databases">
        <authorList>
            <person name="Amadeo P."/>
            <person name="Zhao Q."/>
            <person name="Wortman J."/>
            <person name="Fraser-Liggett C."/>
            <person name="Carlton J."/>
        </authorList>
    </citation>
    <scope>NUCLEOTIDE SEQUENCE</scope>
    <source>
        <strain evidence="10">G3</strain>
    </source>
</reference>
<dbReference type="InParanoid" id="A2FHC8"/>
<keyword evidence="3" id="KW-0808">Transferase</keyword>
<evidence type="ECO:0000313" key="10">
    <source>
        <dbReference type="EMBL" id="EAX95686.1"/>
    </source>
</evidence>
<dbReference type="RefSeq" id="XP_001308616.1">
    <property type="nucleotide sequence ID" value="XM_001308615.1"/>
</dbReference>
<dbReference type="Pfam" id="PF04577">
    <property type="entry name" value="Glyco_transf_61"/>
    <property type="match status" value="1"/>
</dbReference>
<feature type="transmembrane region" description="Helical" evidence="8">
    <location>
        <begin position="20"/>
        <end position="39"/>
    </location>
</feature>
<keyword evidence="7" id="KW-0325">Glycoprotein</keyword>
<dbReference type="VEuPathDB" id="TrichDB:TVAGG3_0143970"/>
<gene>
    <name evidence="10" type="ORF">TVAG_144350</name>
</gene>
<evidence type="ECO:0000256" key="2">
    <source>
        <dbReference type="ARBA" id="ARBA00022676"/>
    </source>
</evidence>
<evidence type="ECO:0000256" key="1">
    <source>
        <dbReference type="ARBA" id="ARBA00004167"/>
    </source>
</evidence>
<keyword evidence="6 8" id="KW-0472">Membrane</keyword>
<name>A2FHC8_TRIV3</name>
<feature type="domain" description="Glycosyltransferase 61 catalytic" evidence="9">
    <location>
        <begin position="178"/>
        <end position="352"/>
    </location>
</feature>
<evidence type="ECO:0000256" key="3">
    <source>
        <dbReference type="ARBA" id="ARBA00022679"/>
    </source>
</evidence>
<evidence type="ECO:0000256" key="4">
    <source>
        <dbReference type="ARBA" id="ARBA00022692"/>
    </source>
</evidence>
<dbReference type="InterPro" id="IPR007657">
    <property type="entry name" value="Glycosyltransferase_61"/>
</dbReference>
<dbReference type="EMBL" id="DS113793">
    <property type="protein sequence ID" value="EAX95686.1"/>
    <property type="molecule type" value="Genomic_DNA"/>
</dbReference>